<accession>A0AAW0Q8D5</accession>
<dbReference type="PROSITE" id="PS01031">
    <property type="entry name" value="SHSP"/>
    <property type="match status" value="1"/>
</dbReference>
<reference evidence="6 7" key="1">
    <citation type="submission" date="2023-01" db="EMBL/GenBank/DDBJ databases">
        <title>Analysis of 21 Apiospora genomes using comparative genomics revels a genus with tremendous synthesis potential of carbohydrate active enzymes and secondary metabolites.</title>
        <authorList>
            <person name="Sorensen T."/>
        </authorList>
    </citation>
    <scope>NUCLEOTIDE SEQUENCE [LARGE SCALE GENOMIC DNA]</scope>
    <source>
        <strain evidence="6 7">CBS 117206</strain>
    </source>
</reference>
<gene>
    <name evidence="6" type="ORF">PG999_013969</name>
</gene>
<dbReference type="EMBL" id="JAQQWP010000011">
    <property type="protein sequence ID" value="KAK8095947.1"/>
    <property type="molecule type" value="Genomic_DNA"/>
</dbReference>
<evidence type="ECO:0000313" key="6">
    <source>
        <dbReference type="EMBL" id="KAK8095947.1"/>
    </source>
</evidence>
<dbReference type="Pfam" id="PF00011">
    <property type="entry name" value="HSP20"/>
    <property type="match status" value="1"/>
</dbReference>
<evidence type="ECO:0000313" key="7">
    <source>
        <dbReference type="Proteomes" id="UP001392437"/>
    </source>
</evidence>
<dbReference type="Proteomes" id="UP001392437">
    <property type="component" value="Unassembled WGS sequence"/>
</dbReference>
<keyword evidence="7" id="KW-1185">Reference proteome</keyword>
<dbReference type="AlphaFoldDB" id="A0AAW0Q8D5"/>
<sequence length="267" mass="29758">MEASHIYLTIEEVAFEPHSNHMRPAAKSIKSTIPRNISNITKIVSTSNPHTTRSNMSLFGPRFYSAPEPNFSGLFRLIDDFDKYSSQNGPEGSASRHGRHHIPTFTPKFDLRETDAAYELHGELPGIEKQNVHIEFTDPQTIVIRGKVERTHTEGNPPPACSRARRNSHQPTVEDEPEPGSPGSSAQPTPATTVAQTVKSEQQQPQKPSGPKTKYWVSERSIGEFSRTFNFPTRVETDEVKASLDNGVLAVTVPKAKKHESRRITII</sequence>
<evidence type="ECO:0000256" key="2">
    <source>
        <dbReference type="PROSITE-ProRule" id="PRU00285"/>
    </source>
</evidence>
<dbReference type="PANTHER" id="PTHR11527">
    <property type="entry name" value="HEAT-SHOCK PROTEIN 20 FAMILY MEMBER"/>
    <property type="match status" value="1"/>
</dbReference>
<evidence type="ECO:0000259" key="5">
    <source>
        <dbReference type="PROSITE" id="PS01031"/>
    </source>
</evidence>
<dbReference type="InterPro" id="IPR008978">
    <property type="entry name" value="HSP20-like_chaperone"/>
</dbReference>
<feature type="domain" description="SHSP" evidence="5">
    <location>
        <begin position="100"/>
        <end position="267"/>
    </location>
</feature>
<comment type="similarity">
    <text evidence="2 3">Belongs to the small heat shock protein (HSP20) family.</text>
</comment>
<protein>
    <submittedName>
        <fullName evidence="6">Heat shock protein 30</fullName>
    </submittedName>
</protein>
<dbReference type="InterPro" id="IPR002068">
    <property type="entry name" value="A-crystallin/Hsp20_dom"/>
</dbReference>
<comment type="caution">
    <text evidence="6">The sequence shown here is derived from an EMBL/GenBank/DDBJ whole genome shotgun (WGS) entry which is preliminary data.</text>
</comment>
<dbReference type="Gene3D" id="2.60.40.790">
    <property type="match status" value="1"/>
</dbReference>
<feature type="region of interest" description="Disordered" evidence="4">
    <location>
        <begin position="86"/>
        <end position="108"/>
    </location>
</feature>
<name>A0AAW0Q8D5_9PEZI</name>
<evidence type="ECO:0000256" key="3">
    <source>
        <dbReference type="RuleBase" id="RU003616"/>
    </source>
</evidence>
<evidence type="ECO:0000256" key="4">
    <source>
        <dbReference type="SAM" id="MobiDB-lite"/>
    </source>
</evidence>
<keyword evidence="1 6" id="KW-0346">Stress response</keyword>
<organism evidence="6 7">
    <name type="scientific">Apiospora kogelbergensis</name>
    <dbReference type="NCBI Taxonomy" id="1337665"/>
    <lineage>
        <taxon>Eukaryota</taxon>
        <taxon>Fungi</taxon>
        <taxon>Dikarya</taxon>
        <taxon>Ascomycota</taxon>
        <taxon>Pezizomycotina</taxon>
        <taxon>Sordariomycetes</taxon>
        <taxon>Xylariomycetidae</taxon>
        <taxon>Amphisphaeriales</taxon>
        <taxon>Apiosporaceae</taxon>
        <taxon>Apiospora</taxon>
    </lineage>
</organism>
<dbReference type="SUPFAM" id="SSF49764">
    <property type="entry name" value="HSP20-like chaperones"/>
    <property type="match status" value="1"/>
</dbReference>
<feature type="region of interest" description="Disordered" evidence="4">
    <location>
        <begin position="146"/>
        <end position="214"/>
    </location>
</feature>
<dbReference type="CDD" id="cd06464">
    <property type="entry name" value="ACD_sHsps-like"/>
    <property type="match status" value="1"/>
</dbReference>
<dbReference type="InterPro" id="IPR031107">
    <property type="entry name" value="Small_HSP"/>
</dbReference>
<feature type="compositionally biased region" description="Low complexity" evidence="4">
    <location>
        <begin position="184"/>
        <end position="198"/>
    </location>
</feature>
<proteinExistence type="inferred from homology"/>
<evidence type="ECO:0000256" key="1">
    <source>
        <dbReference type="ARBA" id="ARBA00023016"/>
    </source>
</evidence>